<keyword evidence="5" id="KW-0812">Transmembrane</keyword>
<feature type="domain" description="PAC" evidence="9">
    <location>
        <begin position="678"/>
        <end position="730"/>
    </location>
</feature>
<dbReference type="EC" id="2.7.13.3" evidence="2"/>
<feature type="transmembrane region" description="Helical" evidence="5">
    <location>
        <begin position="33"/>
        <end position="56"/>
    </location>
</feature>
<dbReference type="RefSeq" id="WP_083270320.1">
    <property type="nucleotide sequence ID" value="NZ_CP016094.1"/>
</dbReference>
<comment type="catalytic activity">
    <reaction evidence="1">
        <text>ATP + protein L-histidine = ADP + protein N-phospho-L-histidine.</text>
        <dbReference type="EC" id="2.7.13.3"/>
    </reaction>
</comment>
<keyword evidence="3 4" id="KW-0597">Phosphoprotein</keyword>
<dbReference type="Pfam" id="PF00512">
    <property type="entry name" value="HisKA"/>
    <property type="match status" value="1"/>
</dbReference>
<evidence type="ECO:0000259" key="7">
    <source>
        <dbReference type="PROSITE" id="PS50110"/>
    </source>
</evidence>
<dbReference type="Gene3D" id="3.40.50.2300">
    <property type="match status" value="1"/>
</dbReference>
<protein>
    <recommendedName>
        <fullName evidence="2">histidine kinase</fullName>
        <ecNumber evidence="2">2.7.13.3</ecNumber>
    </recommendedName>
</protein>
<accession>A0A1D8AWZ6</accession>
<dbReference type="PROSITE" id="PS50110">
    <property type="entry name" value="RESPONSE_REGULATORY"/>
    <property type="match status" value="1"/>
</dbReference>
<dbReference type="InterPro" id="IPR036097">
    <property type="entry name" value="HisK_dim/P_sf"/>
</dbReference>
<evidence type="ECO:0000256" key="2">
    <source>
        <dbReference type="ARBA" id="ARBA00012438"/>
    </source>
</evidence>
<dbReference type="PROSITE" id="PS50113">
    <property type="entry name" value="PAC"/>
    <property type="match status" value="3"/>
</dbReference>
<organism evidence="10 11">
    <name type="scientific">Lacunisphaera limnophila</name>
    <dbReference type="NCBI Taxonomy" id="1838286"/>
    <lineage>
        <taxon>Bacteria</taxon>
        <taxon>Pseudomonadati</taxon>
        <taxon>Verrucomicrobiota</taxon>
        <taxon>Opitutia</taxon>
        <taxon>Opitutales</taxon>
        <taxon>Opitutaceae</taxon>
        <taxon>Lacunisphaera</taxon>
    </lineage>
</organism>
<dbReference type="InterPro" id="IPR001789">
    <property type="entry name" value="Sig_transdc_resp-reg_receiver"/>
</dbReference>
<feature type="domain" description="PAC" evidence="9">
    <location>
        <begin position="282"/>
        <end position="333"/>
    </location>
</feature>
<keyword evidence="5" id="KW-1133">Transmembrane helix</keyword>
<dbReference type="Gene3D" id="3.30.450.20">
    <property type="entry name" value="PAS domain"/>
    <property type="match status" value="4"/>
</dbReference>
<reference evidence="10 11" key="1">
    <citation type="submission" date="2016-06" db="EMBL/GenBank/DDBJ databases">
        <title>Three novel species with peptidoglycan cell walls form the new genus Lacunisphaera gen. nov. in the family Opitutaceae of the verrucomicrobial subdivision 4.</title>
        <authorList>
            <person name="Rast P."/>
            <person name="Gloeckner I."/>
            <person name="Jogler M."/>
            <person name="Boedeker C."/>
            <person name="Jeske O."/>
            <person name="Wiegand S."/>
            <person name="Reinhardt R."/>
            <person name="Schumann P."/>
            <person name="Rohde M."/>
            <person name="Spring S."/>
            <person name="Gloeckner F.O."/>
            <person name="Jogler C."/>
        </authorList>
    </citation>
    <scope>NUCLEOTIDE SEQUENCE [LARGE SCALE GENOMIC DNA]</scope>
    <source>
        <strain evidence="10 11">IG16b</strain>
    </source>
</reference>
<dbReference type="InterPro" id="IPR011006">
    <property type="entry name" value="CheY-like_superfamily"/>
</dbReference>
<dbReference type="SMART" id="SM00387">
    <property type="entry name" value="HATPase_c"/>
    <property type="match status" value="1"/>
</dbReference>
<dbReference type="STRING" id="1838286.Verru16b_02499"/>
<feature type="domain" description="Histidine kinase" evidence="6">
    <location>
        <begin position="743"/>
        <end position="959"/>
    </location>
</feature>
<dbReference type="PROSITE" id="PS50109">
    <property type="entry name" value="HIS_KIN"/>
    <property type="match status" value="1"/>
</dbReference>
<dbReference type="Pfam" id="PF00072">
    <property type="entry name" value="Response_reg"/>
    <property type="match status" value="1"/>
</dbReference>
<dbReference type="PRINTS" id="PR00344">
    <property type="entry name" value="BCTRLSENSOR"/>
</dbReference>
<dbReference type="NCBIfam" id="TIGR00229">
    <property type="entry name" value="sensory_box"/>
    <property type="match status" value="2"/>
</dbReference>
<evidence type="ECO:0000313" key="10">
    <source>
        <dbReference type="EMBL" id="AOS45418.1"/>
    </source>
</evidence>
<evidence type="ECO:0000259" key="6">
    <source>
        <dbReference type="PROSITE" id="PS50109"/>
    </source>
</evidence>
<sequence length="1104" mass="121587">MTPFAAIRGGETDQAATWVTAYVWPAGQPAVGVLASGALWTGLGVVLLGLMLYAWLRRRNRPRGARSAPRPSELIEHLNGVLWEADVRLETGDWTWQLQLHPSVFCRQLFQGRVPRPGQDLWEDFQIGTRAEMNRLAREAMVSGQSGYEQEFRAVRDGRTYCLHENVSIARLGLDHFRLVGLVTDLTALREAEAARTRSEQTVVQLLSQAQCMLWRATVIEEAGGLAWSHFDTPESLLSAQLFGPNRIYDRARGYWDGLVMPDQREMDQRGSQAIRVDATGYEQQFRAITRAGRTFWLHEQVSITRLGARSWTLVGVITDITAQRQAEEAHQQSESRLAHLLERADSMIWQARVERSPGGPFLWSMYVPRSKLYRRIFASDPQDPIGFAWKEHGVPEHEQIAQRAEAAITGGAPGYDQIFHVPGPAGDIWLSESVTISPIGSDVWDLVGIIHDITTQHVAESARHASEQRLQELLTRADCILWEATVELSAEDWTWQFRIQPSLLWRKLQGAGRPQAEPRLWRNFEIPERAAMNGLCRTAMIEGRPGYEHVFHIIGPDGTATWIRENVTIRAAGERRFSLVGVAVDITLQRGAEDALAAEKERLSVTLRAMHESVITTDISGRIQFMNPAAAALTGWEPGECEGLPVERVCVLENVRNGERVEVPVSRVALGDVVADLPMHTRLVTRAGPWRLVEGCCAPIHAMDSRVTGAVLVLRDVTEQERLEQELVRATRLESVGVLAGGIAHDFNNILTAVMGNLSLAQLDLPAGSPAGNSVRSAEKAALRARDLTQQLLTFAKGGEPVRAAIQLEAVVREMATFALHGSTVKAHYDLAPDLWPADADKGQIGRVVQNLVINAVQAMPHGGTLRIIARNDPHGGVNQPGLAHDNYIQMTITDTGEGIKPENIARIFDPYFTTKQSGTGLGLAAVYSIIKKHRGHIEVESQPGQGTTFRFWLPALSGASTSERLTPPAGGPERPVKGRVLFMDDEAIIREMAMSLLGRFGLQVDCAADGAEAVEKYRAALAAGCRHDLVIMDLTVPGGMGGLEALAKLRALDPDVRAVVSSGYSSDPVLARHRNHGFAAVLAKPYEVNEVARVLRELLPKA</sequence>
<dbReference type="PROSITE" id="PS50112">
    <property type="entry name" value="PAS"/>
    <property type="match status" value="1"/>
</dbReference>
<evidence type="ECO:0000256" key="5">
    <source>
        <dbReference type="SAM" id="Phobius"/>
    </source>
</evidence>
<feature type="domain" description="Response regulatory" evidence="7">
    <location>
        <begin position="981"/>
        <end position="1101"/>
    </location>
</feature>
<proteinExistence type="predicted"/>
<dbReference type="InterPro" id="IPR013656">
    <property type="entry name" value="PAS_4"/>
</dbReference>
<dbReference type="InterPro" id="IPR004358">
    <property type="entry name" value="Sig_transdc_His_kin-like_C"/>
</dbReference>
<dbReference type="EMBL" id="CP016094">
    <property type="protein sequence ID" value="AOS45418.1"/>
    <property type="molecule type" value="Genomic_DNA"/>
</dbReference>
<dbReference type="CDD" id="cd17546">
    <property type="entry name" value="REC_hyHK_CKI1_RcsC-like"/>
    <property type="match status" value="1"/>
</dbReference>
<dbReference type="InterPro" id="IPR003594">
    <property type="entry name" value="HATPase_dom"/>
</dbReference>
<name>A0A1D8AWZ6_9BACT</name>
<evidence type="ECO:0000256" key="4">
    <source>
        <dbReference type="PROSITE-ProRule" id="PRU00169"/>
    </source>
</evidence>
<evidence type="ECO:0000256" key="1">
    <source>
        <dbReference type="ARBA" id="ARBA00000085"/>
    </source>
</evidence>
<dbReference type="InterPro" id="IPR001610">
    <property type="entry name" value="PAC"/>
</dbReference>
<dbReference type="Gene3D" id="3.30.565.10">
    <property type="entry name" value="Histidine kinase-like ATPase, C-terminal domain"/>
    <property type="match status" value="1"/>
</dbReference>
<feature type="domain" description="PAS" evidence="8">
    <location>
        <begin position="600"/>
        <end position="644"/>
    </location>
</feature>
<dbReference type="CDD" id="cd00130">
    <property type="entry name" value="PAS"/>
    <property type="match status" value="1"/>
</dbReference>
<dbReference type="InterPro" id="IPR005467">
    <property type="entry name" value="His_kinase_dom"/>
</dbReference>
<dbReference type="SMART" id="SM00388">
    <property type="entry name" value="HisKA"/>
    <property type="match status" value="1"/>
</dbReference>
<dbReference type="OrthoDB" id="9784397at2"/>
<dbReference type="SUPFAM" id="SSF47384">
    <property type="entry name" value="Homodimeric domain of signal transducing histidine kinase"/>
    <property type="match status" value="1"/>
</dbReference>
<dbReference type="SMART" id="SM00086">
    <property type="entry name" value="PAC"/>
    <property type="match status" value="3"/>
</dbReference>
<dbReference type="InterPro" id="IPR035965">
    <property type="entry name" value="PAS-like_dom_sf"/>
</dbReference>
<dbReference type="PANTHER" id="PTHR43065:SF42">
    <property type="entry name" value="TWO-COMPONENT SENSOR PPRA"/>
    <property type="match status" value="1"/>
</dbReference>
<keyword evidence="5" id="KW-0472">Membrane</keyword>
<dbReference type="InterPro" id="IPR003661">
    <property type="entry name" value="HisK_dim/P_dom"/>
</dbReference>
<dbReference type="SUPFAM" id="SSF52172">
    <property type="entry name" value="CheY-like"/>
    <property type="match status" value="1"/>
</dbReference>
<feature type="domain" description="PAC" evidence="9">
    <location>
        <begin position="548"/>
        <end position="599"/>
    </location>
</feature>
<evidence type="ECO:0000259" key="8">
    <source>
        <dbReference type="PROSITE" id="PS50112"/>
    </source>
</evidence>
<dbReference type="KEGG" id="obg:Verru16b_02499"/>
<keyword evidence="11" id="KW-1185">Reference proteome</keyword>
<evidence type="ECO:0000256" key="3">
    <source>
        <dbReference type="ARBA" id="ARBA00022553"/>
    </source>
</evidence>
<dbReference type="Pfam" id="PF02518">
    <property type="entry name" value="HATPase_c"/>
    <property type="match status" value="1"/>
</dbReference>
<dbReference type="Proteomes" id="UP000095228">
    <property type="component" value="Chromosome"/>
</dbReference>
<dbReference type="Gene3D" id="1.10.287.130">
    <property type="match status" value="1"/>
</dbReference>
<evidence type="ECO:0000259" key="9">
    <source>
        <dbReference type="PROSITE" id="PS50113"/>
    </source>
</evidence>
<gene>
    <name evidence="10" type="ORF">Verru16b_02499</name>
</gene>
<dbReference type="GO" id="GO:0000155">
    <property type="term" value="F:phosphorelay sensor kinase activity"/>
    <property type="evidence" value="ECO:0007669"/>
    <property type="project" value="InterPro"/>
</dbReference>
<dbReference type="AlphaFoldDB" id="A0A1D8AWZ6"/>
<dbReference type="Pfam" id="PF08448">
    <property type="entry name" value="PAS_4"/>
    <property type="match status" value="1"/>
</dbReference>
<dbReference type="SMART" id="SM00448">
    <property type="entry name" value="REC"/>
    <property type="match status" value="1"/>
</dbReference>
<dbReference type="SUPFAM" id="SSF55785">
    <property type="entry name" value="PYP-like sensor domain (PAS domain)"/>
    <property type="match status" value="4"/>
</dbReference>
<evidence type="ECO:0000313" key="11">
    <source>
        <dbReference type="Proteomes" id="UP000095228"/>
    </source>
</evidence>
<dbReference type="InterPro" id="IPR000014">
    <property type="entry name" value="PAS"/>
</dbReference>
<feature type="modified residue" description="4-aspartylphosphate" evidence="4">
    <location>
        <position position="1035"/>
    </location>
</feature>
<dbReference type="SMART" id="SM00091">
    <property type="entry name" value="PAS"/>
    <property type="match status" value="1"/>
</dbReference>
<dbReference type="InterPro" id="IPR036890">
    <property type="entry name" value="HATPase_C_sf"/>
</dbReference>
<dbReference type="SUPFAM" id="SSF55874">
    <property type="entry name" value="ATPase domain of HSP90 chaperone/DNA topoisomerase II/histidine kinase"/>
    <property type="match status" value="1"/>
</dbReference>
<dbReference type="PANTHER" id="PTHR43065">
    <property type="entry name" value="SENSOR HISTIDINE KINASE"/>
    <property type="match status" value="1"/>
</dbReference>
<dbReference type="CDD" id="cd00082">
    <property type="entry name" value="HisKA"/>
    <property type="match status" value="1"/>
</dbReference>
<dbReference type="InterPro" id="IPR000700">
    <property type="entry name" value="PAS-assoc_C"/>
</dbReference>